<dbReference type="PANTHER" id="PTHR37300">
    <property type="entry name" value="UPF0291 PROTEIN CBO2609/CLC_2481"/>
    <property type="match status" value="1"/>
</dbReference>
<organism evidence="3 4">
    <name type="scientific">Candidatus Fimimorpha faecalis</name>
    <dbReference type="NCBI Taxonomy" id="2840824"/>
    <lineage>
        <taxon>Bacteria</taxon>
        <taxon>Bacillati</taxon>
        <taxon>Bacillota</taxon>
        <taxon>Clostridia</taxon>
        <taxon>Eubacteriales</taxon>
        <taxon>Candidatus Fimimorpha</taxon>
    </lineage>
</organism>
<evidence type="ECO:0000256" key="1">
    <source>
        <dbReference type="ARBA" id="ARBA00022490"/>
    </source>
</evidence>
<dbReference type="InterPro" id="IPR009242">
    <property type="entry name" value="DUF896"/>
</dbReference>
<keyword evidence="1 2" id="KW-0963">Cytoplasm</keyword>
<comment type="subcellular location">
    <subcellularLocation>
        <location evidence="2">Cytoplasm</location>
    </subcellularLocation>
</comment>
<evidence type="ECO:0000256" key="2">
    <source>
        <dbReference type="HAMAP-Rule" id="MF_01103"/>
    </source>
</evidence>
<dbReference type="Proteomes" id="UP000824201">
    <property type="component" value="Unassembled WGS sequence"/>
</dbReference>
<proteinExistence type="inferred from homology"/>
<dbReference type="Pfam" id="PF05979">
    <property type="entry name" value="DUF896"/>
    <property type="match status" value="1"/>
</dbReference>
<dbReference type="EMBL" id="DVHN01000056">
    <property type="protein sequence ID" value="HIR88301.1"/>
    <property type="molecule type" value="Genomic_DNA"/>
</dbReference>
<dbReference type="Gene3D" id="1.10.287.540">
    <property type="entry name" value="Helix hairpin bin"/>
    <property type="match status" value="1"/>
</dbReference>
<dbReference type="AlphaFoldDB" id="A0A9D1EDZ0"/>
<reference evidence="3" key="2">
    <citation type="journal article" date="2021" name="PeerJ">
        <title>Extensive microbial diversity within the chicken gut microbiome revealed by metagenomics and culture.</title>
        <authorList>
            <person name="Gilroy R."/>
            <person name="Ravi A."/>
            <person name="Getino M."/>
            <person name="Pursley I."/>
            <person name="Horton D.L."/>
            <person name="Alikhan N.F."/>
            <person name="Baker D."/>
            <person name="Gharbi K."/>
            <person name="Hall N."/>
            <person name="Watson M."/>
            <person name="Adriaenssens E.M."/>
            <person name="Foster-Nyarko E."/>
            <person name="Jarju S."/>
            <person name="Secka A."/>
            <person name="Antonio M."/>
            <person name="Oren A."/>
            <person name="Chaudhuri R.R."/>
            <person name="La Ragione R."/>
            <person name="Hildebrand F."/>
            <person name="Pallen M.J."/>
        </authorList>
    </citation>
    <scope>NUCLEOTIDE SEQUENCE</scope>
    <source>
        <strain evidence="3">ChiW13-3771</strain>
    </source>
</reference>
<protein>
    <recommendedName>
        <fullName evidence="2">UPF0291 protein IAC96_05055</fullName>
    </recommendedName>
</protein>
<dbReference type="PANTHER" id="PTHR37300:SF1">
    <property type="entry name" value="UPF0291 PROTEIN YNZC"/>
    <property type="match status" value="1"/>
</dbReference>
<gene>
    <name evidence="3" type="ORF">IAC96_05055</name>
</gene>
<evidence type="ECO:0000313" key="3">
    <source>
        <dbReference type="EMBL" id="HIR88301.1"/>
    </source>
</evidence>
<dbReference type="GO" id="GO:0005737">
    <property type="term" value="C:cytoplasm"/>
    <property type="evidence" value="ECO:0007669"/>
    <property type="project" value="UniProtKB-SubCell"/>
</dbReference>
<dbReference type="HAMAP" id="MF_01103">
    <property type="entry name" value="UPF0291"/>
    <property type="match status" value="1"/>
</dbReference>
<name>A0A9D1EDZ0_9FIRM</name>
<reference evidence="3" key="1">
    <citation type="submission" date="2020-10" db="EMBL/GenBank/DDBJ databases">
        <authorList>
            <person name="Gilroy R."/>
        </authorList>
    </citation>
    <scope>NUCLEOTIDE SEQUENCE</scope>
    <source>
        <strain evidence="3">ChiW13-3771</strain>
    </source>
</reference>
<comment type="similarity">
    <text evidence="2">Belongs to the UPF0291 family.</text>
</comment>
<dbReference type="SUPFAM" id="SSF158221">
    <property type="entry name" value="YnzC-like"/>
    <property type="match status" value="1"/>
</dbReference>
<sequence length="79" mass="9258">MNQKDIARINELYRKQKAGTLTPEEALEQSKLRHAYIEAIRRNLRGSLESIQIQEKDGTIIDVKKRHEERMAQRRANGN</sequence>
<evidence type="ECO:0000313" key="4">
    <source>
        <dbReference type="Proteomes" id="UP000824201"/>
    </source>
</evidence>
<accession>A0A9D1EDZ0</accession>
<comment type="caution">
    <text evidence="3">The sequence shown here is derived from an EMBL/GenBank/DDBJ whole genome shotgun (WGS) entry which is preliminary data.</text>
</comment>